<reference evidence="1 2" key="1">
    <citation type="submission" date="2015-02" db="EMBL/GenBank/DDBJ databases">
        <title>Draft genome sequences of ten Microbacterium spp. with emphasis on heavy metal contaminated environments.</title>
        <authorList>
            <person name="Corretto E."/>
        </authorList>
    </citation>
    <scope>NUCLEOTIDE SEQUENCE [LARGE SCALE GENOMIC DNA]</scope>
    <source>
        <strain evidence="1 2">DSM 23848</strain>
    </source>
</reference>
<dbReference type="EMBL" id="JYIT01000085">
    <property type="protein sequence ID" value="KJL18829.1"/>
    <property type="molecule type" value="Genomic_DNA"/>
</dbReference>
<sequence length="171" mass="18998">MAEGTYFEVSCAVAADKITAPASDLLDELESGMWADPGAESLPDEYQPKLRTRLLAHVKQLACEGELPPNAYNRLDDGIWELKVESIRATFYDTDGEGGWSPKHGQKVATWNGGYRWDLPDDFDEYIRLGHCFAKDGQKTRKEDLDASCAIRMEDVEHDREPGTTAVDSGA</sequence>
<accession>A0A0F0KEI4</accession>
<evidence type="ECO:0000313" key="2">
    <source>
        <dbReference type="Proteomes" id="UP000033448"/>
    </source>
</evidence>
<dbReference type="RefSeq" id="WP_169748251.1">
    <property type="nucleotide sequence ID" value="NZ_JYIT01000085.1"/>
</dbReference>
<name>A0A0F0KEI4_9MICO</name>
<protein>
    <submittedName>
        <fullName evidence="1">Uncharacterized protein</fullName>
    </submittedName>
</protein>
<gene>
    <name evidence="1" type="ORF">RL72_03301</name>
</gene>
<organism evidence="1 2">
    <name type="scientific">Microbacterium azadirachtae</name>
    <dbReference type="NCBI Taxonomy" id="582680"/>
    <lineage>
        <taxon>Bacteria</taxon>
        <taxon>Bacillati</taxon>
        <taxon>Actinomycetota</taxon>
        <taxon>Actinomycetes</taxon>
        <taxon>Micrococcales</taxon>
        <taxon>Microbacteriaceae</taxon>
        <taxon>Microbacterium</taxon>
    </lineage>
</organism>
<comment type="caution">
    <text evidence="1">The sequence shown here is derived from an EMBL/GenBank/DDBJ whole genome shotgun (WGS) entry which is preliminary data.</text>
</comment>
<keyword evidence="2" id="KW-1185">Reference proteome</keyword>
<dbReference type="AlphaFoldDB" id="A0A0F0KEI4"/>
<proteinExistence type="predicted"/>
<dbReference type="Proteomes" id="UP000033448">
    <property type="component" value="Unassembled WGS sequence"/>
</dbReference>
<evidence type="ECO:0000313" key="1">
    <source>
        <dbReference type="EMBL" id="KJL18829.1"/>
    </source>
</evidence>